<dbReference type="InterPro" id="IPR001173">
    <property type="entry name" value="Glyco_trans_2-like"/>
</dbReference>
<keyword evidence="4" id="KW-1185">Reference proteome</keyword>
<sequence>MNNKVTIVIPFFNCPFIAQAIESAINQTYQNIEIIVVNDGSTKHHEKIIPYLNRITYIKKENGGTASALNFGIQNSTGDYFAWLSSDDTFQPTKIEKQLHFMLQNNAKASYSNFYLINDQGSIVSPPQGMGFSNKVQFFKRMRRGCVINGCTVMLNMNVFKDFGLFDESLLYTQDYDFWLRILPHYHFYYFPEALVHYRVHENMGTKQHRIEIRKELQLTIQRHLTKMNALVKSFLH</sequence>
<protein>
    <submittedName>
        <fullName evidence="3">Glycosyltransferase</fullName>
    </submittedName>
</protein>
<dbReference type="EMBL" id="JAFHKR010000039">
    <property type="protein sequence ID" value="MBN3555018.1"/>
    <property type="molecule type" value="Genomic_DNA"/>
</dbReference>
<proteinExistence type="inferred from homology"/>
<dbReference type="RefSeq" id="WP_205725969.1">
    <property type="nucleotide sequence ID" value="NZ_JAFHKR010000039.1"/>
</dbReference>
<dbReference type="PANTHER" id="PTHR22916:SF3">
    <property type="entry name" value="UDP-GLCNAC:BETAGAL BETA-1,3-N-ACETYLGLUCOSAMINYLTRANSFERASE-LIKE PROTEIN 1"/>
    <property type="match status" value="1"/>
</dbReference>
<reference evidence="3 4" key="1">
    <citation type="submission" date="2021-01" db="EMBL/GenBank/DDBJ databases">
        <title>Genome Sequencing of Type Strains.</title>
        <authorList>
            <person name="Lemaire J.F."/>
            <person name="Inderbitzin P."/>
            <person name="Collins S.B."/>
            <person name="Wespe N."/>
            <person name="Knight-Connoni V."/>
        </authorList>
    </citation>
    <scope>NUCLEOTIDE SEQUENCE [LARGE SCALE GENOMIC DNA]</scope>
    <source>
        <strain evidence="3 4">DSM 23009</strain>
    </source>
</reference>
<organism evidence="3 4">
    <name type="scientific">Fictibacillus nanhaiensis</name>
    <dbReference type="NCBI Taxonomy" id="742169"/>
    <lineage>
        <taxon>Bacteria</taxon>
        <taxon>Bacillati</taxon>
        <taxon>Bacillota</taxon>
        <taxon>Bacilli</taxon>
        <taxon>Bacillales</taxon>
        <taxon>Fictibacillaceae</taxon>
        <taxon>Fictibacillus</taxon>
    </lineage>
</organism>
<dbReference type="PANTHER" id="PTHR22916">
    <property type="entry name" value="GLYCOSYLTRANSFERASE"/>
    <property type="match status" value="1"/>
</dbReference>
<gene>
    <name evidence="3" type="ORF">JYA63_12120</name>
</gene>
<evidence type="ECO:0000313" key="3">
    <source>
        <dbReference type="EMBL" id="MBN3555018.1"/>
    </source>
</evidence>
<name>A0ABS2ZRX9_9BACL</name>
<accession>A0ABS2ZRX9</accession>
<dbReference type="SUPFAM" id="SSF53448">
    <property type="entry name" value="Nucleotide-diphospho-sugar transferases"/>
    <property type="match status" value="1"/>
</dbReference>
<evidence type="ECO:0000259" key="2">
    <source>
        <dbReference type="Pfam" id="PF00535"/>
    </source>
</evidence>
<evidence type="ECO:0000313" key="4">
    <source>
        <dbReference type="Proteomes" id="UP001296923"/>
    </source>
</evidence>
<evidence type="ECO:0000256" key="1">
    <source>
        <dbReference type="ARBA" id="ARBA00006739"/>
    </source>
</evidence>
<dbReference type="Proteomes" id="UP001296923">
    <property type="component" value="Unassembled WGS sequence"/>
</dbReference>
<feature type="domain" description="Glycosyltransferase 2-like" evidence="2">
    <location>
        <begin position="6"/>
        <end position="145"/>
    </location>
</feature>
<dbReference type="InterPro" id="IPR029044">
    <property type="entry name" value="Nucleotide-diphossugar_trans"/>
</dbReference>
<dbReference type="Gene3D" id="3.90.550.10">
    <property type="entry name" value="Spore Coat Polysaccharide Biosynthesis Protein SpsA, Chain A"/>
    <property type="match status" value="1"/>
</dbReference>
<comment type="caution">
    <text evidence="3">The sequence shown here is derived from an EMBL/GenBank/DDBJ whole genome shotgun (WGS) entry which is preliminary data.</text>
</comment>
<comment type="similarity">
    <text evidence="1">Belongs to the glycosyltransferase 2 family.</text>
</comment>
<dbReference type="Pfam" id="PF00535">
    <property type="entry name" value="Glycos_transf_2"/>
    <property type="match status" value="1"/>
</dbReference>